<accession>A0A5B2VJB3</accession>
<reference evidence="1 2" key="1">
    <citation type="submission" date="2019-09" db="EMBL/GenBank/DDBJ databases">
        <title>Chitinophaga ginsengihumi sp. nov., isolated from soil of ginseng rhizosphere.</title>
        <authorList>
            <person name="Lee J."/>
        </authorList>
    </citation>
    <scope>NUCLEOTIDE SEQUENCE [LARGE SCALE GENOMIC DNA]</scope>
    <source>
        <strain evidence="1 2">BN140078</strain>
    </source>
</reference>
<evidence type="ECO:0000313" key="2">
    <source>
        <dbReference type="Proteomes" id="UP000324611"/>
    </source>
</evidence>
<name>A0A5B2VJB3_9BACT</name>
<dbReference type="Proteomes" id="UP000324611">
    <property type="component" value="Unassembled WGS sequence"/>
</dbReference>
<gene>
    <name evidence="1" type="ORF">F0L74_21370</name>
</gene>
<keyword evidence="2" id="KW-1185">Reference proteome</keyword>
<protein>
    <submittedName>
        <fullName evidence="1">Uncharacterized protein</fullName>
    </submittedName>
</protein>
<proteinExistence type="predicted"/>
<evidence type="ECO:0000313" key="1">
    <source>
        <dbReference type="EMBL" id="KAA2238768.1"/>
    </source>
</evidence>
<dbReference type="EMBL" id="VUOC01000004">
    <property type="protein sequence ID" value="KAA2238768.1"/>
    <property type="molecule type" value="Genomic_DNA"/>
</dbReference>
<reference evidence="1 2" key="2">
    <citation type="submission" date="2019-09" db="EMBL/GenBank/DDBJ databases">
        <authorList>
            <person name="Jin C."/>
        </authorList>
    </citation>
    <scope>NUCLEOTIDE SEQUENCE [LARGE SCALE GENOMIC DNA]</scope>
    <source>
        <strain evidence="1 2">BN140078</strain>
    </source>
</reference>
<dbReference type="AlphaFoldDB" id="A0A5B2VJB3"/>
<organism evidence="1 2">
    <name type="scientific">Chitinophaga agrisoli</name>
    <dbReference type="NCBI Taxonomy" id="2607653"/>
    <lineage>
        <taxon>Bacteria</taxon>
        <taxon>Pseudomonadati</taxon>
        <taxon>Bacteroidota</taxon>
        <taxon>Chitinophagia</taxon>
        <taxon>Chitinophagales</taxon>
        <taxon>Chitinophagaceae</taxon>
        <taxon>Chitinophaga</taxon>
    </lineage>
</organism>
<dbReference type="RefSeq" id="WP_149839947.1">
    <property type="nucleotide sequence ID" value="NZ_VUOC01000004.1"/>
</dbReference>
<comment type="caution">
    <text evidence="1">The sequence shown here is derived from an EMBL/GenBank/DDBJ whole genome shotgun (WGS) entry which is preliminary data.</text>
</comment>
<sequence>MNRFIIFTVILILWAGYKAIAQDFDSARVFPLHMKATFTVRITRDLVRNQADTIIVLDSANADAAYALFQNGIKD</sequence>